<feature type="domain" description="Helicase ATP-binding" evidence="2">
    <location>
        <begin position="159"/>
        <end position="319"/>
    </location>
</feature>
<dbReference type="InterPro" id="IPR027417">
    <property type="entry name" value="P-loop_NTPase"/>
</dbReference>
<dbReference type="PANTHER" id="PTHR45629">
    <property type="entry name" value="SNF2/RAD54 FAMILY MEMBER"/>
    <property type="match status" value="1"/>
</dbReference>
<dbReference type="STRING" id="158189.SpiBuddy_2616"/>
<dbReference type="Pfam" id="PF00176">
    <property type="entry name" value="SNF2-rel_dom"/>
    <property type="match status" value="1"/>
</dbReference>
<dbReference type="PROSITE" id="PS51192">
    <property type="entry name" value="HELICASE_ATP_BIND_1"/>
    <property type="match status" value="1"/>
</dbReference>
<protein>
    <submittedName>
        <fullName evidence="4">SNF2-related protein</fullName>
    </submittedName>
</protein>
<dbReference type="InterPro" id="IPR038718">
    <property type="entry name" value="SNF2-like_sf"/>
</dbReference>
<dbReference type="RefSeq" id="WP_013608272.1">
    <property type="nucleotide sequence ID" value="NC_015152.1"/>
</dbReference>
<dbReference type="SMART" id="SM00490">
    <property type="entry name" value="HELICc"/>
    <property type="match status" value="1"/>
</dbReference>
<dbReference type="GO" id="GO:0016787">
    <property type="term" value="F:hydrolase activity"/>
    <property type="evidence" value="ECO:0007669"/>
    <property type="project" value="UniProtKB-KW"/>
</dbReference>
<dbReference type="KEGG" id="sbu:SpiBuddy_2616"/>
<evidence type="ECO:0000259" key="3">
    <source>
        <dbReference type="PROSITE" id="PS51194"/>
    </source>
</evidence>
<gene>
    <name evidence="4" type="ordered locus">SpiBuddy_2616</name>
</gene>
<dbReference type="PROSITE" id="PS51194">
    <property type="entry name" value="HELICASE_CTER"/>
    <property type="match status" value="1"/>
</dbReference>
<dbReference type="Gene3D" id="3.40.50.300">
    <property type="entry name" value="P-loop containing nucleotide triphosphate hydrolases"/>
    <property type="match status" value="1"/>
</dbReference>
<evidence type="ECO:0000313" key="4">
    <source>
        <dbReference type="EMBL" id="ADY14427.1"/>
    </source>
</evidence>
<dbReference type="CDD" id="cd18793">
    <property type="entry name" value="SF2_C_SNF"/>
    <property type="match status" value="1"/>
</dbReference>
<dbReference type="AlphaFoldDB" id="F0RTE5"/>
<feature type="domain" description="Helicase C-terminal" evidence="3">
    <location>
        <begin position="492"/>
        <end position="651"/>
    </location>
</feature>
<dbReference type="eggNOG" id="COG0553">
    <property type="taxonomic scope" value="Bacteria"/>
</dbReference>
<keyword evidence="1" id="KW-0378">Hydrolase</keyword>
<accession>F0RTE5</accession>
<dbReference type="InterPro" id="IPR050496">
    <property type="entry name" value="SNF2_RAD54_helicase_repair"/>
</dbReference>
<dbReference type="PANTHER" id="PTHR45629:SF7">
    <property type="entry name" value="DNA EXCISION REPAIR PROTEIN ERCC-6-RELATED"/>
    <property type="match status" value="1"/>
</dbReference>
<dbReference type="Gene3D" id="3.40.50.10810">
    <property type="entry name" value="Tandem AAA-ATPase domain"/>
    <property type="match status" value="1"/>
</dbReference>
<dbReference type="HOGENOM" id="CLU_016760_0_0_12"/>
<name>F0RTE5_SPHGB</name>
<proteinExistence type="predicted"/>
<dbReference type="OrthoDB" id="9814088at2"/>
<dbReference type="GO" id="GO:0005524">
    <property type="term" value="F:ATP binding"/>
    <property type="evidence" value="ECO:0007669"/>
    <property type="project" value="InterPro"/>
</dbReference>
<dbReference type="SMART" id="SM00487">
    <property type="entry name" value="DEXDc"/>
    <property type="match status" value="1"/>
</dbReference>
<dbReference type="Pfam" id="PF00271">
    <property type="entry name" value="Helicase_C"/>
    <property type="match status" value="1"/>
</dbReference>
<reference evidence="5" key="1">
    <citation type="submission" date="2011-02" db="EMBL/GenBank/DDBJ databases">
        <title>Complete sequence of Spirochaeta sp. Buddy.</title>
        <authorList>
            <person name="Lucas S."/>
            <person name="Copeland A."/>
            <person name="Lapidus A."/>
            <person name="Cheng J.-F."/>
            <person name="Goodwin L."/>
            <person name="Pitluck S."/>
            <person name="Zeytun A."/>
            <person name="Detter J.C."/>
            <person name="Han C."/>
            <person name="Tapia R."/>
            <person name="Land M."/>
            <person name="Hauser L."/>
            <person name="Kyrpides N."/>
            <person name="Ivanova N."/>
            <person name="Mikhailova N."/>
            <person name="Pagani I."/>
            <person name="Ritalahti K.M."/>
            <person name="Loeffler F.E."/>
            <person name="Woyke T."/>
        </authorList>
    </citation>
    <scope>NUCLEOTIDE SEQUENCE [LARGE SCALE GENOMIC DNA]</scope>
    <source>
        <strain evidence="5">ATCC BAA-1886 / DSM 22777 / Buddy</strain>
    </source>
</reference>
<dbReference type="InterPro" id="IPR049730">
    <property type="entry name" value="SNF2/RAD54-like_C"/>
</dbReference>
<dbReference type="Proteomes" id="UP000008466">
    <property type="component" value="Chromosome"/>
</dbReference>
<dbReference type="InterPro" id="IPR014001">
    <property type="entry name" value="Helicase_ATP-bd"/>
</dbReference>
<sequence length="663" mass="75961">MKKPTLSFGIEGTELTIQISPDIREQTIFFRTLQSLIAKSVVYRNNFQSSDNFSVTTNSTDQSKDLLIAIYGLCQRQNIIFEPLTLQTHKLVEQLKSKKNDYDTCREAAILARDNFLGIEYQSFKHSIDRLMTRTLREYQYRAAFFAVKAIMSCNFSVPGSGKTSIAYASFAYLNSLPETESEHVDKVLVIGPISSFQPWKEEFVQCFGSKRELSVVVLDKFTPDQINTYCRSMLTNEITVVNYEKVRRNADSFKIFLERNKTMLVIDEVHRMKNPLSQTSIAIRKFGDIPNAKMLLTGTPMPNGYEDLYTQFSFLWPDHKTIGFTYDQLKNLSKAGQNSLYAKPTIEVLQQNISPYFVRITKQMLQLPPPELPVIKTVRLSETEQKLYDLVNQAKINIDPNDLTSIRLLRAKVIRLMQVTTNPKLLKKPLNRISFELLFNNSVPDDTEESDDKDSFNPMIYDPLVLMASQASKNQISNLIEEIGVSTKLRTVLNLISDLVKQGNKVIVWTIFVQTMQDLRNLIQKELGLSVELLNGQTKNFRAEIIEEFKHSDALPVVIANPSAVSESISLHTCCHHAIYLDMSYNAVHYIQSKDRIHRLGLSPEIKTFYYYIQANNTIDERVYSRVIMKEVRMNQAIENELPPILQQSSITEIIEDLTAKG</sequence>
<evidence type="ECO:0000259" key="2">
    <source>
        <dbReference type="PROSITE" id="PS51192"/>
    </source>
</evidence>
<evidence type="ECO:0000256" key="1">
    <source>
        <dbReference type="ARBA" id="ARBA00022801"/>
    </source>
</evidence>
<dbReference type="SUPFAM" id="SSF52540">
    <property type="entry name" value="P-loop containing nucleoside triphosphate hydrolases"/>
    <property type="match status" value="2"/>
</dbReference>
<dbReference type="InterPro" id="IPR000330">
    <property type="entry name" value="SNF2_N"/>
</dbReference>
<dbReference type="InterPro" id="IPR001650">
    <property type="entry name" value="Helicase_C-like"/>
</dbReference>
<evidence type="ECO:0000313" key="5">
    <source>
        <dbReference type="Proteomes" id="UP000008466"/>
    </source>
</evidence>
<organism evidence="4 5">
    <name type="scientific">Sphaerochaeta globosa (strain ATCC BAA-1886 / DSM 22777 / Buddy)</name>
    <name type="common">Spirochaeta sp. (strain Buddy)</name>
    <dbReference type="NCBI Taxonomy" id="158189"/>
    <lineage>
        <taxon>Bacteria</taxon>
        <taxon>Pseudomonadati</taxon>
        <taxon>Spirochaetota</taxon>
        <taxon>Spirochaetia</taxon>
        <taxon>Spirochaetales</taxon>
        <taxon>Sphaerochaetaceae</taxon>
        <taxon>Sphaerochaeta</taxon>
    </lineage>
</organism>
<keyword evidence="5" id="KW-1185">Reference proteome</keyword>
<dbReference type="EMBL" id="CP002541">
    <property type="protein sequence ID" value="ADY14427.1"/>
    <property type="molecule type" value="Genomic_DNA"/>
</dbReference>